<feature type="compositionally biased region" description="Basic and acidic residues" evidence="9">
    <location>
        <begin position="105"/>
        <end position="119"/>
    </location>
</feature>
<evidence type="ECO:0000313" key="13">
    <source>
        <dbReference type="Proteomes" id="UP001148786"/>
    </source>
</evidence>
<dbReference type="SUPFAM" id="SSF52540">
    <property type="entry name" value="P-loop containing nucleoside triphosphate hydrolases"/>
    <property type="match status" value="1"/>
</dbReference>
<dbReference type="AlphaFoldDB" id="A0A9W8MS76"/>
<evidence type="ECO:0000256" key="8">
    <source>
        <dbReference type="ARBA" id="ARBA00071212"/>
    </source>
</evidence>
<feature type="domain" description="Clp1 P-loop" evidence="10">
    <location>
        <begin position="347"/>
        <end position="485"/>
    </location>
</feature>
<evidence type="ECO:0000256" key="3">
    <source>
        <dbReference type="ARBA" id="ARBA00019824"/>
    </source>
</evidence>
<feature type="domain" description="NOL9 N-terminal" evidence="11">
    <location>
        <begin position="189"/>
        <end position="253"/>
    </location>
</feature>
<dbReference type="InterPro" id="IPR045116">
    <property type="entry name" value="Clp1/Grc3"/>
</dbReference>
<protein>
    <recommendedName>
        <fullName evidence="3">Polynucleotide 5'-hydroxyl-kinase GRC3</fullName>
    </recommendedName>
    <alternativeName>
        <fullName evidence="8">Polynucleotide 5'-hydroxyl-kinase NOL9</fullName>
    </alternativeName>
    <alternativeName>
        <fullName evidence="2">Polynucleotide 5'-hydroxyl-kinase grc3</fullName>
    </alternativeName>
</protein>
<evidence type="ECO:0000256" key="1">
    <source>
        <dbReference type="ARBA" id="ARBA00011003"/>
    </source>
</evidence>
<name>A0A9W8MS76_9AGAR</name>
<reference evidence="12" key="1">
    <citation type="submission" date="2022-07" db="EMBL/GenBank/DDBJ databases">
        <title>Genome Sequence of Agrocybe chaxingu.</title>
        <authorList>
            <person name="Buettner E."/>
        </authorList>
    </citation>
    <scope>NUCLEOTIDE SEQUENCE</scope>
    <source>
        <strain evidence="12">MP-N11</strain>
    </source>
</reference>
<evidence type="ECO:0000259" key="11">
    <source>
        <dbReference type="Pfam" id="PF24419"/>
    </source>
</evidence>
<feature type="compositionally biased region" description="Basic and acidic residues" evidence="9">
    <location>
        <begin position="74"/>
        <end position="87"/>
    </location>
</feature>
<dbReference type="Pfam" id="PF24419">
    <property type="entry name" value="Cupin_NOL9"/>
    <property type="match status" value="1"/>
</dbReference>
<feature type="compositionally biased region" description="Pro residues" evidence="9">
    <location>
        <begin position="30"/>
        <end position="39"/>
    </location>
</feature>
<keyword evidence="7" id="KW-0067">ATP-binding</keyword>
<evidence type="ECO:0000256" key="4">
    <source>
        <dbReference type="ARBA" id="ARBA00022679"/>
    </source>
</evidence>
<dbReference type="InterPro" id="IPR032319">
    <property type="entry name" value="CLP1_P"/>
</dbReference>
<accession>A0A9W8MS76</accession>
<comment type="similarity">
    <text evidence="1">Belongs to the Clp1 family. NOL9/GRC3 subfamily.</text>
</comment>
<evidence type="ECO:0000256" key="2">
    <source>
        <dbReference type="ARBA" id="ARBA00018706"/>
    </source>
</evidence>
<dbReference type="GO" id="GO:0005524">
    <property type="term" value="F:ATP binding"/>
    <property type="evidence" value="ECO:0007669"/>
    <property type="project" value="UniProtKB-KW"/>
</dbReference>
<keyword evidence="13" id="KW-1185">Reference proteome</keyword>
<dbReference type="EMBL" id="JANKHO010001126">
    <property type="protein sequence ID" value="KAJ3503551.1"/>
    <property type="molecule type" value="Genomic_DNA"/>
</dbReference>
<evidence type="ECO:0000256" key="6">
    <source>
        <dbReference type="ARBA" id="ARBA00022777"/>
    </source>
</evidence>
<dbReference type="OrthoDB" id="2405412at2759"/>
<dbReference type="GO" id="GO:0051731">
    <property type="term" value="F:polynucleotide 5'-hydroxyl-kinase activity"/>
    <property type="evidence" value="ECO:0007669"/>
    <property type="project" value="InterPro"/>
</dbReference>
<dbReference type="Pfam" id="PF16575">
    <property type="entry name" value="CLP1_P"/>
    <property type="match status" value="1"/>
</dbReference>
<feature type="compositionally biased region" description="Basic residues" evidence="9">
    <location>
        <begin position="45"/>
        <end position="61"/>
    </location>
</feature>
<feature type="region of interest" description="Disordered" evidence="9">
    <location>
        <begin position="1"/>
        <end position="136"/>
    </location>
</feature>
<dbReference type="PANTHER" id="PTHR12755">
    <property type="entry name" value="CLEAVAGE/POLYADENYLATION FACTOR IA SUBUNIT CLP1P"/>
    <property type="match status" value="1"/>
</dbReference>
<organism evidence="12 13">
    <name type="scientific">Agrocybe chaxingu</name>
    <dbReference type="NCBI Taxonomy" id="84603"/>
    <lineage>
        <taxon>Eukaryota</taxon>
        <taxon>Fungi</taxon>
        <taxon>Dikarya</taxon>
        <taxon>Basidiomycota</taxon>
        <taxon>Agaricomycotina</taxon>
        <taxon>Agaricomycetes</taxon>
        <taxon>Agaricomycetidae</taxon>
        <taxon>Agaricales</taxon>
        <taxon>Agaricineae</taxon>
        <taxon>Strophariaceae</taxon>
        <taxon>Agrocybe</taxon>
    </lineage>
</organism>
<feature type="compositionally biased region" description="Low complexity" evidence="9">
    <location>
        <begin position="1"/>
        <end position="14"/>
    </location>
</feature>
<dbReference type="Proteomes" id="UP001148786">
    <property type="component" value="Unassembled WGS sequence"/>
</dbReference>
<dbReference type="Gene3D" id="3.40.50.300">
    <property type="entry name" value="P-loop containing nucleotide triphosphate hydrolases"/>
    <property type="match status" value="1"/>
</dbReference>
<dbReference type="InterPro" id="IPR057573">
    <property type="entry name" value="NOL9_N"/>
</dbReference>
<evidence type="ECO:0000256" key="7">
    <source>
        <dbReference type="ARBA" id="ARBA00022840"/>
    </source>
</evidence>
<dbReference type="PANTHER" id="PTHR12755:SF3">
    <property type="entry name" value="POLYNUCLEOTIDE 5'-HYDROXYL-KINASE NOL9"/>
    <property type="match status" value="1"/>
</dbReference>
<evidence type="ECO:0000256" key="9">
    <source>
        <dbReference type="SAM" id="MobiDB-lite"/>
    </source>
</evidence>
<dbReference type="GO" id="GO:0005634">
    <property type="term" value="C:nucleus"/>
    <property type="evidence" value="ECO:0007669"/>
    <property type="project" value="TreeGrafter"/>
</dbReference>
<evidence type="ECO:0000256" key="5">
    <source>
        <dbReference type="ARBA" id="ARBA00022741"/>
    </source>
</evidence>
<keyword evidence="4" id="KW-0808">Transferase</keyword>
<keyword evidence="6" id="KW-0418">Kinase</keyword>
<evidence type="ECO:0000259" key="10">
    <source>
        <dbReference type="Pfam" id="PF16575"/>
    </source>
</evidence>
<sequence>MISAVAARKAALAAKTHLEPQLPTPESVTPVPPPPPPLPNESQKRKSTAQKHKPQKKARKLKPFEKSSGPRPTENAKDVFKDQRDVIVLESDSGNESDDAMNALRESDKGPVVSAEKRAWSPSAPMDVSSDEESLDEHAAGLDASSFFPHLRRSHQTEETVSASTFRPVLDRNMFFLTEEEASDMGLGEKGTLLCLDAEDSLCLLGSCHLTVLHGSIHLFGTTLRPSPRRHAIYAPRSSPLPILTITGESSSDLKVEKLPPRLQRIAQFPAIVFLQELNTGVEGLGLICRTFEGVFEPSRWYDGKRNQFNIAGHSNYQGRLRIYDSWLMVCRTDGLSTQNGTYIIKGPKNSGKSTFARALTNRLLQSYCRVAFLECDIGQSEFTPGGLVSLNIISEPIFGPPFTHPTLPNHAHFIGSTTPRSTPSHYLDAISALIQTYRLDIQNPAIDIDDDDERISDAIPLVVNTMGWSKGLEYRTPSRLLQTLAALSIQAR</sequence>
<keyword evidence="5" id="KW-0547">Nucleotide-binding</keyword>
<dbReference type="GO" id="GO:0000448">
    <property type="term" value="P:cleavage in ITS2 between 5.8S rRNA and LSU-rRNA of tricistronic rRNA transcript (SSU-rRNA, 5.8S rRNA, LSU-rRNA)"/>
    <property type="evidence" value="ECO:0007669"/>
    <property type="project" value="TreeGrafter"/>
</dbReference>
<evidence type="ECO:0000313" key="12">
    <source>
        <dbReference type="EMBL" id="KAJ3503551.1"/>
    </source>
</evidence>
<dbReference type="InterPro" id="IPR027417">
    <property type="entry name" value="P-loop_NTPase"/>
</dbReference>
<comment type="caution">
    <text evidence="12">The sequence shown here is derived from an EMBL/GenBank/DDBJ whole genome shotgun (WGS) entry which is preliminary data.</text>
</comment>
<proteinExistence type="inferred from homology"/>
<gene>
    <name evidence="12" type="ORF">NLJ89_g8378</name>
</gene>